<evidence type="ECO:0008006" key="4">
    <source>
        <dbReference type="Google" id="ProtNLM"/>
    </source>
</evidence>
<sequence>MQRVLFAVAVLFLTPPHAGAQTATDGILAEARAACESFEGGRFEPGDAVTEVDLTGDGQADHLVDEGRFSCSSAASMYCGSGGCMLHAVVGDSVTSWQATGWRTIDWGGARILLVGRDGGWCGGAGAEVCFEALNWSGDRFLSVRPADPQPAAAEDAAMPYATDAYDATAFLPCSLDEPTQDQSCPAAILRGAPGEATIRVVAPDGTERVLEFSEGSITAQGTDELTWAKDGDNWYVGIGGREYYIVPEAAVFGG</sequence>
<gene>
    <name evidence="2" type="ORF">N5I32_15055</name>
</gene>
<reference evidence="3" key="1">
    <citation type="submission" date="2023-07" db="EMBL/GenBank/DDBJ databases">
        <title>Defluviimonas sediminis sp. nov., isolated from mangrove sediment.</title>
        <authorList>
            <person name="Liu L."/>
            <person name="Li J."/>
            <person name="Huang Y."/>
            <person name="Pan J."/>
            <person name="Li M."/>
        </authorList>
    </citation>
    <scope>NUCLEOTIDE SEQUENCE [LARGE SCALE GENOMIC DNA]</scope>
    <source>
        <strain evidence="3">FT324</strain>
    </source>
</reference>
<evidence type="ECO:0000256" key="1">
    <source>
        <dbReference type="SAM" id="SignalP"/>
    </source>
</evidence>
<dbReference type="EMBL" id="JAOCQF010000003">
    <property type="protein sequence ID" value="MCT8330836.1"/>
    <property type="molecule type" value="Genomic_DNA"/>
</dbReference>
<organism evidence="2 3">
    <name type="scientific">Albidovulum sediminis</name>
    <dbReference type="NCBI Taxonomy" id="3066345"/>
    <lineage>
        <taxon>Bacteria</taxon>
        <taxon>Pseudomonadati</taxon>
        <taxon>Pseudomonadota</taxon>
        <taxon>Alphaproteobacteria</taxon>
        <taxon>Rhodobacterales</taxon>
        <taxon>Paracoccaceae</taxon>
        <taxon>Albidovulum</taxon>
    </lineage>
</organism>
<dbReference type="RefSeq" id="WP_261496722.1">
    <property type="nucleotide sequence ID" value="NZ_JAOCQF010000003.1"/>
</dbReference>
<protein>
    <recommendedName>
        <fullName evidence="4">Alkaline proteinase inhibitor/ Outer membrane lipoprotein Omp19 domain-containing protein</fullName>
    </recommendedName>
</protein>
<feature type="signal peptide" evidence="1">
    <location>
        <begin position="1"/>
        <end position="20"/>
    </location>
</feature>
<dbReference type="Proteomes" id="UP001205601">
    <property type="component" value="Unassembled WGS sequence"/>
</dbReference>
<evidence type="ECO:0000313" key="2">
    <source>
        <dbReference type="EMBL" id="MCT8330836.1"/>
    </source>
</evidence>
<evidence type="ECO:0000313" key="3">
    <source>
        <dbReference type="Proteomes" id="UP001205601"/>
    </source>
</evidence>
<feature type="chain" id="PRO_5045759984" description="Alkaline proteinase inhibitor/ Outer membrane lipoprotein Omp19 domain-containing protein" evidence="1">
    <location>
        <begin position="21"/>
        <end position="255"/>
    </location>
</feature>
<name>A0ABT2NPJ0_9RHOB</name>
<keyword evidence="1" id="KW-0732">Signal</keyword>
<comment type="caution">
    <text evidence="2">The sequence shown here is derived from an EMBL/GenBank/DDBJ whole genome shotgun (WGS) entry which is preliminary data.</text>
</comment>
<proteinExistence type="predicted"/>
<keyword evidence="3" id="KW-1185">Reference proteome</keyword>
<accession>A0ABT2NPJ0</accession>